<dbReference type="InParanoid" id="W4K2L6"/>
<dbReference type="EMBL" id="KI925460">
    <property type="protein sequence ID" value="ETW79974.1"/>
    <property type="molecule type" value="Genomic_DNA"/>
</dbReference>
<reference evidence="2 3" key="1">
    <citation type="journal article" date="2012" name="New Phytol.">
        <title>Insight into trade-off between wood decay and parasitism from the genome of a fungal forest pathogen.</title>
        <authorList>
            <person name="Olson A."/>
            <person name="Aerts A."/>
            <person name="Asiegbu F."/>
            <person name="Belbahri L."/>
            <person name="Bouzid O."/>
            <person name="Broberg A."/>
            <person name="Canback B."/>
            <person name="Coutinho P.M."/>
            <person name="Cullen D."/>
            <person name="Dalman K."/>
            <person name="Deflorio G."/>
            <person name="van Diepen L.T."/>
            <person name="Dunand C."/>
            <person name="Duplessis S."/>
            <person name="Durling M."/>
            <person name="Gonthier P."/>
            <person name="Grimwood J."/>
            <person name="Fossdal C.G."/>
            <person name="Hansson D."/>
            <person name="Henrissat B."/>
            <person name="Hietala A."/>
            <person name="Himmelstrand K."/>
            <person name="Hoffmeister D."/>
            <person name="Hogberg N."/>
            <person name="James T.Y."/>
            <person name="Karlsson M."/>
            <person name="Kohler A."/>
            <person name="Kues U."/>
            <person name="Lee Y.H."/>
            <person name="Lin Y.C."/>
            <person name="Lind M."/>
            <person name="Lindquist E."/>
            <person name="Lombard V."/>
            <person name="Lucas S."/>
            <person name="Lunden K."/>
            <person name="Morin E."/>
            <person name="Murat C."/>
            <person name="Park J."/>
            <person name="Raffaello T."/>
            <person name="Rouze P."/>
            <person name="Salamov A."/>
            <person name="Schmutz J."/>
            <person name="Solheim H."/>
            <person name="Stahlberg J."/>
            <person name="Velez H."/>
            <person name="de Vries R.P."/>
            <person name="Wiebenga A."/>
            <person name="Woodward S."/>
            <person name="Yakovlev I."/>
            <person name="Garbelotto M."/>
            <person name="Martin F."/>
            <person name="Grigoriev I.V."/>
            <person name="Stenlid J."/>
        </authorList>
    </citation>
    <scope>NUCLEOTIDE SEQUENCE [LARGE SCALE GENOMIC DNA]</scope>
    <source>
        <strain evidence="2 3">TC 32-1</strain>
    </source>
</reference>
<evidence type="ECO:0000313" key="2">
    <source>
        <dbReference type="EMBL" id="ETW79974.1"/>
    </source>
</evidence>
<sequence>MSSNATDESTRFEPRFKARLRVRCSAYAAQVARLASTRGSSNLVTASSTPGSPQESARKVSADRSPQHAARIRIMLNKHTPFPPPSLAHTSAVPASIAPSPNPPHDYQ</sequence>
<keyword evidence="3" id="KW-1185">Reference proteome</keyword>
<dbReference type="GeneID" id="20666865"/>
<evidence type="ECO:0000256" key="1">
    <source>
        <dbReference type="SAM" id="MobiDB-lite"/>
    </source>
</evidence>
<dbReference type="AlphaFoldDB" id="W4K2L6"/>
<proteinExistence type="predicted"/>
<evidence type="ECO:0000313" key="3">
    <source>
        <dbReference type="Proteomes" id="UP000030671"/>
    </source>
</evidence>
<feature type="region of interest" description="Disordered" evidence="1">
    <location>
        <begin position="35"/>
        <end position="108"/>
    </location>
</feature>
<dbReference type="HOGENOM" id="CLU_2197320_0_0_1"/>
<protein>
    <submittedName>
        <fullName evidence="2">Uncharacterized protein</fullName>
    </submittedName>
</protein>
<accession>W4K2L6</accession>
<dbReference type="Proteomes" id="UP000030671">
    <property type="component" value="Unassembled WGS sequence"/>
</dbReference>
<feature type="compositionally biased region" description="Basic and acidic residues" evidence="1">
    <location>
        <begin position="56"/>
        <end position="66"/>
    </location>
</feature>
<name>W4K2L6_HETIT</name>
<dbReference type="KEGG" id="hir:HETIRDRAFT_124275"/>
<gene>
    <name evidence="2" type="ORF">HETIRDRAFT_124275</name>
</gene>
<dbReference type="RefSeq" id="XP_009548500.1">
    <property type="nucleotide sequence ID" value="XM_009550205.1"/>
</dbReference>
<organism evidence="2 3">
    <name type="scientific">Heterobasidion irregulare (strain TC 32-1)</name>
    <dbReference type="NCBI Taxonomy" id="747525"/>
    <lineage>
        <taxon>Eukaryota</taxon>
        <taxon>Fungi</taxon>
        <taxon>Dikarya</taxon>
        <taxon>Basidiomycota</taxon>
        <taxon>Agaricomycotina</taxon>
        <taxon>Agaricomycetes</taxon>
        <taxon>Russulales</taxon>
        <taxon>Bondarzewiaceae</taxon>
        <taxon>Heterobasidion</taxon>
        <taxon>Heterobasidion annosum species complex</taxon>
    </lineage>
</organism>
<feature type="compositionally biased region" description="Polar residues" evidence="1">
    <location>
        <begin position="37"/>
        <end position="55"/>
    </location>
</feature>